<dbReference type="Proteomes" id="UP000649955">
    <property type="component" value="Unassembled WGS sequence"/>
</dbReference>
<dbReference type="InterPro" id="IPR002937">
    <property type="entry name" value="Amino_oxidase"/>
</dbReference>
<evidence type="ECO:0000259" key="1">
    <source>
        <dbReference type="Pfam" id="PF01593"/>
    </source>
</evidence>
<evidence type="ECO:0000313" key="3">
    <source>
        <dbReference type="Proteomes" id="UP000649955"/>
    </source>
</evidence>
<dbReference type="Gene3D" id="3.90.660.20">
    <property type="entry name" value="Protoporphyrinogen oxidase, mitochondrial, domain 2"/>
    <property type="match status" value="1"/>
</dbReference>
<dbReference type="Pfam" id="PF01593">
    <property type="entry name" value="Amino_oxidase"/>
    <property type="match status" value="1"/>
</dbReference>
<dbReference type="SUPFAM" id="SSF54373">
    <property type="entry name" value="FAD-linked reductases, C-terminal domain"/>
    <property type="match status" value="1"/>
</dbReference>
<comment type="caution">
    <text evidence="2">The sequence shown here is derived from an EMBL/GenBank/DDBJ whole genome shotgun (WGS) entry which is preliminary data.</text>
</comment>
<proteinExistence type="predicted"/>
<name>A0ABQ3K417_9PSEU</name>
<feature type="domain" description="Amine oxidase" evidence="1">
    <location>
        <begin position="18"/>
        <end position="440"/>
    </location>
</feature>
<dbReference type="RefSeq" id="WP_191306464.1">
    <property type="nucleotide sequence ID" value="NZ_BNAW01000002.1"/>
</dbReference>
<evidence type="ECO:0000313" key="2">
    <source>
        <dbReference type="EMBL" id="GHF94284.1"/>
    </source>
</evidence>
<dbReference type="Gene3D" id="3.50.50.60">
    <property type="entry name" value="FAD/NAD(P)-binding domain"/>
    <property type="match status" value="1"/>
</dbReference>
<dbReference type="InterPro" id="IPR050464">
    <property type="entry name" value="Zeta_carotene_desat/Oxidored"/>
</dbReference>
<keyword evidence="3" id="KW-1185">Reference proteome</keyword>
<dbReference type="PANTHER" id="PTHR42923">
    <property type="entry name" value="PROTOPORPHYRINOGEN OXIDASE"/>
    <property type="match status" value="1"/>
</dbReference>
<dbReference type="InterPro" id="IPR036188">
    <property type="entry name" value="FAD/NAD-bd_sf"/>
</dbReference>
<sequence>MTGRRATDVDVAVVGAGIAGLTAAHELVRAGLTVRVFETRNRVGGRMASHRHAGYTMDEGAEQIPSSGYRATWELVRRTAMAETEVPRIGGPLAMWRDGAAHSGVSDPRGLVSHAGLRPRARVDLARFLAWTARHRRRFDPDVPEASPLGDTTVAALARRYHPDLHDYLFQPVVGSFFGWQPERSAAAPFVSLLLDVGPPSTWRTYRDGMDTLARTLAGHLDVRTGTTVTQVTADTGIAVLTTDRGPVTAGVALLCVPAPVAARLHTDEREPVRRFVDACTFTPTLKVGCLLDRPLALRAHKALYTLLTPAAEEPVLAGIIFDHVKHRGRAPAGCGLLTLMTSPSAIPGLLDAPDDAVAAALVEPATRYVPGLADAVTATFTHRFRHGLPEATPEALRLRAGFAARTGPYPVDYAGDWEFLRPSSEGAVRSAARTASRVLAHFRTAVRVKEPV</sequence>
<protein>
    <submittedName>
        <fullName evidence="2">Oxidoreductase</fullName>
    </submittedName>
</protein>
<gene>
    <name evidence="2" type="ORF">GCM10017567_05940</name>
</gene>
<accession>A0ABQ3K417</accession>
<dbReference type="SUPFAM" id="SSF51905">
    <property type="entry name" value="FAD/NAD(P)-binding domain"/>
    <property type="match status" value="1"/>
</dbReference>
<dbReference type="Gene3D" id="1.10.3110.10">
    <property type="entry name" value="protoporphyrinogen ix oxidase, domain 3"/>
    <property type="match status" value="1"/>
</dbReference>
<reference evidence="3" key="1">
    <citation type="journal article" date="2019" name="Int. J. Syst. Evol. Microbiol.">
        <title>The Global Catalogue of Microorganisms (GCM) 10K type strain sequencing project: providing services to taxonomists for standard genome sequencing and annotation.</title>
        <authorList>
            <consortium name="The Broad Institute Genomics Platform"/>
            <consortium name="The Broad Institute Genome Sequencing Center for Infectious Disease"/>
            <person name="Wu L."/>
            <person name="Ma J."/>
        </authorList>
    </citation>
    <scope>NUCLEOTIDE SEQUENCE [LARGE SCALE GENOMIC DNA]</scope>
    <source>
        <strain evidence="3">CGMCC 4.7680</strain>
    </source>
</reference>
<dbReference type="EMBL" id="BNAW01000002">
    <property type="protein sequence ID" value="GHF94284.1"/>
    <property type="molecule type" value="Genomic_DNA"/>
</dbReference>
<organism evidence="2 3">
    <name type="scientific">Amycolatopsis bullii</name>
    <dbReference type="NCBI Taxonomy" id="941987"/>
    <lineage>
        <taxon>Bacteria</taxon>
        <taxon>Bacillati</taxon>
        <taxon>Actinomycetota</taxon>
        <taxon>Actinomycetes</taxon>
        <taxon>Pseudonocardiales</taxon>
        <taxon>Pseudonocardiaceae</taxon>
        <taxon>Amycolatopsis</taxon>
    </lineage>
</organism>
<dbReference type="PRINTS" id="PR00419">
    <property type="entry name" value="ADXRDTASE"/>
</dbReference>